<protein>
    <submittedName>
        <fullName evidence="1">Uncharacterized protein</fullName>
    </submittedName>
</protein>
<accession>A0ABR6W865</accession>
<name>A0ABR6W865_9BACT</name>
<proteinExistence type="predicted"/>
<reference evidence="1 2" key="1">
    <citation type="submission" date="2019-06" db="EMBL/GenBank/DDBJ databases">
        <title>Spirosoma utsteinense sp. nov. isolated from Antarctic ice-free soils.</title>
        <authorList>
            <person name="Tahon G."/>
        </authorList>
    </citation>
    <scope>NUCLEOTIDE SEQUENCE [LARGE SCALE GENOMIC DNA]</scope>
    <source>
        <strain evidence="1 2">LMG 31447</strain>
    </source>
</reference>
<evidence type="ECO:0000313" key="2">
    <source>
        <dbReference type="Proteomes" id="UP000700732"/>
    </source>
</evidence>
<comment type="caution">
    <text evidence="1">The sequence shown here is derived from an EMBL/GenBank/DDBJ whole genome shotgun (WGS) entry which is preliminary data.</text>
</comment>
<dbReference type="EMBL" id="VFIA01000019">
    <property type="protein sequence ID" value="MBC3792774.1"/>
    <property type="molecule type" value="Genomic_DNA"/>
</dbReference>
<organism evidence="1 2">
    <name type="scientific">Spirosoma utsteinense</name>
    <dbReference type="NCBI Taxonomy" id="2585773"/>
    <lineage>
        <taxon>Bacteria</taxon>
        <taxon>Pseudomonadati</taxon>
        <taxon>Bacteroidota</taxon>
        <taxon>Cytophagia</taxon>
        <taxon>Cytophagales</taxon>
        <taxon>Cytophagaceae</taxon>
        <taxon>Spirosoma</taxon>
    </lineage>
</organism>
<sequence>METGKIWSLIPYFSSFRRLAYDFENSRNQTKDLANNAEFFKNLTYWTALSGERMSIVLYAGNQLQKRSNGMTVMKWRDYAETAK</sequence>
<evidence type="ECO:0000313" key="1">
    <source>
        <dbReference type="EMBL" id="MBC3792774.1"/>
    </source>
</evidence>
<gene>
    <name evidence="1" type="ORF">FH603_3288</name>
</gene>
<dbReference type="RefSeq" id="WP_186738536.1">
    <property type="nucleotide sequence ID" value="NZ_VFIA01000019.1"/>
</dbReference>
<keyword evidence="2" id="KW-1185">Reference proteome</keyword>
<dbReference type="Proteomes" id="UP000700732">
    <property type="component" value="Unassembled WGS sequence"/>
</dbReference>